<accession>A0ABM8WI88</accession>
<dbReference type="RefSeq" id="WP_222206508.1">
    <property type="nucleotide sequence ID" value="NZ_CAJZAH010000001.1"/>
</dbReference>
<dbReference type="PANTHER" id="PTHR34075">
    <property type="entry name" value="BLR3430 PROTEIN"/>
    <property type="match status" value="1"/>
</dbReference>
<dbReference type="PANTHER" id="PTHR34075:SF5">
    <property type="entry name" value="BLR3430 PROTEIN"/>
    <property type="match status" value="1"/>
</dbReference>
<protein>
    <recommendedName>
        <fullName evidence="5">DNA-binding protein</fullName>
    </recommendedName>
</protein>
<dbReference type="Proteomes" id="UP000721236">
    <property type="component" value="Unassembled WGS sequence"/>
</dbReference>
<keyword evidence="4" id="KW-1185">Reference proteome</keyword>
<reference evidence="3 4" key="1">
    <citation type="submission" date="2021-08" db="EMBL/GenBank/DDBJ databases">
        <authorList>
            <person name="Peeters C."/>
        </authorList>
    </citation>
    <scope>NUCLEOTIDE SEQUENCE [LARGE SCALE GENOMIC DNA]</scope>
    <source>
        <strain evidence="3 4">LMG 21510</strain>
    </source>
</reference>
<evidence type="ECO:0000259" key="2">
    <source>
        <dbReference type="Pfam" id="PF12172"/>
    </source>
</evidence>
<evidence type="ECO:0008006" key="5">
    <source>
        <dbReference type="Google" id="ProtNLM"/>
    </source>
</evidence>
<dbReference type="SUPFAM" id="SSF50249">
    <property type="entry name" value="Nucleic acid-binding proteins"/>
    <property type="match status" value="1"/>
</dbReference>
<evidence type="ECO:0000313" key="4">
    <source>
        <dbReference type="Proteomes" id="UP000721236"/>
    </source>
</evidence>
<comment type="caution">
    <text evidence="3">The sequence shown here is derived from an EMBL/GenBank/DDBJ whole genome shotgun (WGS) entry which is preliminary data.</text>
</comment>
<name>A0ABM8WI88_9BURK</name>
<sequence>MQTHAGARAPSGPEAEYFAHLDQGRFLIQRCGGCRAHVFFPRAVCPHCGATRLDWVAPSGRGTVYSFSVIAGRPGVSSDYNVALVDLEEGVRLMSRVEGVPPALVRIGMPVQAQVRVTDGKGMVVFLAGGEA</sequence>
<feature type="domain" description="ChsH2 rubredoxin-like zinc ribbon" evidence="2">
    <location>
        <begin position="19"/>
        <end position="53"/>
    </location>
</feature>
<dbReference type="InterPro" id="IPR052513">
    <property type="entry name" value="Thioester_dehydratase-like"/>
</dbReference>
<dbReference type="EMBL" id="CAJZAH010000001">
    <property type="protein sequence ID" value="CAG9167101.1"/>
    <property type="molecule type" value="Genomic_DNA"/>
</dbReference>
<dbReference type="Gene3D" id="6.10.30.10">
    <property type="match status" value="1"/>
</dbReference>
<evidence type="ECO:0000259" key="1">
    <source>
        <dbReference type="Pfam" id="PF01796"/>
    </source>
</evidence>
<dbReference type="Pfam" id="PF12172">
    <property type="entry name" value="zf-ChsH2"/>
    <property type="match status" value="1"/>
</dbReference>
<dbReference type="InterPro" id="IPR002878">
    <property type="entry name" value="ChsH2_C"/>
</dbReference>
<organism evidence="3 4">
    <name type="scientific">Cupriavidus respiraculi</name>
    <dbReference type="NCBI Taxonomy" id="195930"/>
    <lineage>
        <taxon>Bacteria</taxon>
        <taxon>Pseudomonadati</taxon>
        <taxon>Pseudomonadota</taxon>
        <taxon>Betaproteobacteria</taxon>
        <taxon>Burkholderiales</taxon>
        <taxon>Burkholderiaceae</taxon>
        <taxon>Cupriavidus</taxon>
    </lineage>
</organism>
<evidence type="ECO:0000313" key="3">
    <source>
        <dbReference type="EMBL" id="CAG9167101.1"/>
    </source>
</evidence>
<gene>
    <name evidence="3" type="ORF">LMG21510_00652</name>
</gene>
<dbReference type="InterPro" id="IPR012340">
    <property type="entry name" value="NA-bd_OB-fold"/>
</dbReference>
<proteinExistence type="predicted"/>
<feature type="domain" description="ChsH2 C-terminal OB-fold" evidence="1">
    <location>
        <begin position="55"/>
        <end position="115"/>
    </location>
</feature>
<dbReference type="Pfam" id="PF01796">
    <property type="entry name" value="OB_ChsH2_C"/>
    <property type="match status" value="1"/>
</dbReference>
<dbReference type="InterPro" id="IPR022002">
    <property type="entry name" value="ChsH2_Znr"/>
</dbReference>